<dbReference type="InterPro" id="IPR032774">
    <property type="entry name" value="WG_beta_rep"/>
</dbReference>
<comment type="caution">
    <text evidence="1">The sequence shown here is derived from an EMBL/GenBank/DDBJ whole genome shotgun (WGS) entry which is preliminary data.</text>
</comment>
<evidence type="ECO:0000313" key="2">
    <source>
        <dbReference type="Proteomes" id="UP001595823"/>
    </source>
</evidence>
<organism evidence="1 2">
    <name type="scientific">Salininema proteolyticum</name>
    <dbReference type="NCBI Taxonomy" id="1607685"/>
    <lineage>
        <taxon>Bacteria</taxon>
        <taxon>Bacillati</taxon>
        <taxon>Actinomycetota</taxon>
        <taxon>Actinomycetes</taxon>
        <taxon>Glycomycetales</taxon>
        <taxon>Glycomycetaceae</taxon>
        <taxon>Salininema</taxon>
    </lineage>
</organism>
<reference evidence="2" key="1">
    <citation type="journal article" date="2019" name="Int. J. Syst. Evol. Microbiol.">
        <title>The Global Catalogue of Microorganisms (GCM) 10K type strain sequencing project: providing services to taxonomists for standard genome sequencing and annotation.</title>
        <authorList>
            <consortium name="The Broad Institute Genomics Platform"/>
            <consortium name="The Broad Institute Genome Sequencing Center for Infectious Disease"/>
            <person name="Wu L."/>
            <person name="Ma J."/>
        </authorList>
    </citation>
    <scope>NUCLEOTIDE SEQUENCE [LARGE SCALE GENOMIC DNA]</scope>
    <source>
        <strain evidence="2">IBRC-M 10908</strain>
    </source>
</reference>
<protein>
    <submittedName>
        <fullName evidence="1">WG repeat-containing protein</fullName>
    </submittedName>
</protein>
<gene>
    <name evidence="1" type="ORF">ACFPET_05620</name>
</gene>
<proteinExistence type="predicted"/>
<dbReference type="Proteomes" id="UP001595823">
    <property type="component" value="Unassembled WGS sequence"/>
</dbReference>
<dbReference type="EMBL" id="JBHSDK010000008">
    <property type="protein sequence ID" value="MFC4334672.1"/>
    <property type="molecule type" value="Genomic_DNA"/>
</dbReference>
<dbReference type="RefSeq" id="WP_380618600.1">
    <property type="nucleotide sequence ID" value="NZ_JBHSDK010000008.1"/>
</dbReference>
<keyword evidence="2" id="KW-1185">Reference proteome</keyword>
<accession>A0ABV8TVM5</accession>
<evidence type="ECO:0000313" key="1">
    <source>
        <dbReference type="EMBL" id="MFC4334672.1"/>
    </source>
</evidence>
<name>A0ABV8TVM5_9ACTN</name>
<sequence>MADVASDLRAGLARETGSLDPESLQHAVLDSAVVRRIQEEATIRIRHYENDADQSRLYGVRSVASRMLGQTDAAETDAITGLTSAEAVGADYLLSPARARLAEALRAKKRFGEADRLYALAERGEIPMTLVGAVRAYAGLCALQGGRAAEALVRFEEAVEDNSHEFILHIVETGIATLEKRLPADGFGPLPRPWPERAGFPAPEAFQDPQSGLWGFLSPDGSSVRIAAQFANAGSFRGGIAAVKTDRWGAVDRAGNLVVPLIYDSLYTPTVGGVTITGFVAGAAVAAQHGKTGVVGRTGRVIVPFRYRTIVAHAAGYVATIDGYSWAALSHDGRDVATMLATQEDAVARLDGLIVIDDGPL</sequence>
<dbReference type="Pfam" id="PF14903">
    <property type="entry name" value="WG_beta_rep"/>
    <property type="match status" value="2"/>
</dbReference>